<dbReference type="GO" id="GO:0006633">
    <property type="term" value="P:fatty acid biosynthetic process"/>
    <property type="evidence" value="ECO:0007669"/>
    <property type="project" value="TreeGrafter"/>
</dbReference>
<dbReference type="InParanoid" id="A0A2J6SH54"/>
<dbReference type="Gene3D" id="3.40.50.12780">
    <property type="entry name" value="N-terminal domain of ligase-like"/>
    <property type="match status" value="1"/>
</dbReference>
<dbReference type="SUPFAM" id="SSF47336">
    <property type="entry name" value="ACP-like"/>
    <property type="match status" value="1"/>
</dbReference>
<reference evidence="2 3" key="1">
    <citation type="submission" date="2016-04" db="EMBL/GenBank/DDBJ databases">
        <title>A degradative enzymes factory behind the ericoid mycorrhizal symbiosis.</title>
        <authorList>
            <consortium name="DOE Joint Genome Institute"/>
            <person name="Martino E."/>
            <person name="Morin E."/>
            <person name="Grelet G."/>
            <person name="Kuo A."/>
            <person name="Kohler A."/>
            <person name="Daghino S."/>
            <person name="Barry K."/>
            <person name="Choi C."/>
            <person name="Cichocki N."/>
            <person name="Clum A."/>
            <person name="Copeland A."/>
            <person name="Hainaut M."/>
            <person name="Haridas S."/>
            <person name="Labutti K."/>
            <person name="Lindquist E."/>
            <person name="Lipzen A."/>
            <person name="Khouja H.-R."/>
            <person name="Murat C."/>
            <person name="Ohm R."/>
            <person name="Olson A."/>
            <person name="Spatafora J."/>
            <person name="Veneault-Fourrey C."/>
            <person name="Henrissat B."/>
            <person name="Grigoriev I."/>
            <person name="Martin F."/>
            <person name="Perotto S."/>
        </authorList>
    </citation>
    <scope>NUCLEOTIDE SEQUENCE [LARGE SCALE GENOMIC DNA]</scope>
    <source>
        <strain evidence="2 3">E</strain>
    </source>
</reference>
<dbReference type="Pfam" id="PF00975">
    <property type="entry name" value="Thioesterase"/>
    <property type="match status" value="1"/>
</dbReference>
<accession>A0A2J6SH54</accession>
<dbReference type="InterPro" id="IPR036736">
    <property type="entry name" value="ACP-like_sf"/>
</dbReference>
<dbReference type="STRING" id="1095630.A0A2J6SH54"/>
<dbReference type="GO" id="GO:0031957">
    <property type="term" value="F:very long-chain fatty acid-CoA ligase activity"/>
    <property type="evidence" value="ECO:0007669"/>
    <property type="project" value="TreeGrafter"/>
</dbReference>
<dbReference type="GeneID" id="36590149"/>
<keyword evidence="3" id="KW-1185">Reference proteome</keyword>
<dbReference type="InterPro" id="IPR042099">
    <property type="entry name" value="ANL_N_sf"/>
</dbReference>
<dbReference type="EMBL" id="KZ613914">
    <property type="protein sequence ID" value="PMD50077.1"/>
    <property type="molecule type" value="Genomic_DNA"/>
</dbReference>
<proteinExistence type="predicted"/>
<gene>
    <name evidence="2" type="ORF">K444DRAFT_622301</name>
</gene>
<evidence type="ECO:0000313" key="2">
    <source>
        <dbReference type="EMBL" id="PMD50077.1"/>
    </source>
</evidence>
<evidence type="ECO:0000259" key="1">
    <source>
        <dbReference type="PROSITE" id="PS50075"/>
    </source>
</evidence>
<dbReference type="InterPro" id="IPR045851">
    <property type="entry name" value="AMP-bd_C_sf"/>
</dbReference>
<dbReference type="InterPro" id="IPR000873">
    <property type="entry name" value="AMP-dep_synth/lig_dom"/>
</dbReference>
<dbReference type="RefSeq" id="XP_024726981.1">
    <property type="nucleotide sequence ID" value="XM_024882072.1"/>
</dbReference>
<dbReference type="Pfam" id="PF00501">
    <property type="entry name" value="AMP-binding"/>
    <property type="match status" value="1"/>
</dbReference>
<name>A0A2J6SH54_9HELO</name>
<dbReference type="OrthoDB" id="10253869at2759"/>
<dbReference type="Proteomes" id="UP000235371">
    <property type="component" value="Unassembled WGS sequence"/>
</dbReference>
<dbReference type="AlphaFoldDB" id="A0A2J6SH54"/>
<dbReference type="InterPro" id="IPR020845">
    <property type="entry name" value="AMP-binding_CS"/>
</dbReference>
<dbReference type="SUPFAM" id="SSF53474">
    <property type="entry name" value="alpha/beta-Hydrolases"/>
    <property type="match status" value="1"/>
</dbReference>
<dbReference type="PANTHER" id="PTHR24096">
    <property type="entry name" value="LONG-CHAIN-FATTY-ACID--COA LIGASE"/>
    <property type="match status" value="1"/>
</dbReference>
<dbReference type="Gene3D" id="1.10.1200.10">
    <property type="entry name" value="ACP-like"/>
    <property type="match status" value="1"/>
</dbReference>
<feature type="domain" description="Carrier" evidence="1">
    <location>
        <begin position="590"/>
        <end position="668"/>
    </location>
</feature>
<dbReference type="PROSITE" id="PS50075">
    <property type="entry name" value="CARRIER"/>
    <property type="match status" value="1"/>
</dbReference>
<dbReference type="InterPro" id="IPR009081">
    <property type="entry name" value="PP-bd_ACP"/>
</dbReference>
<evidence type="ECO:0000313" key="3">
    <source>
        <dbReference type="Proteomes" id="UP000235371"/>
    </source>
</evidence>
<dbReference type="PANTHER" id="PTHR24096:SF267">
    <property type="entry name" value="MALONATE--COA LIGASE ACSF3, MITOCHONDRIAL"/>
    <property type="match status" value="1"/>
</dbReference>
<dbReference type="InterPro" id="IPR029058">
    <property type="entry name" value="AB_hydrolase_fold"/>
</dbReference>
<dbReference type="Gene3D" id="3.40.50.1820">
    <property type="entry name" value="alpha/beta hydrolase"/>
    <property type="match status" value="1"/>
</dbReference>
<dbReference type="PROSITE" id="PS00455">
    <property type="entry name" value="AMP_BINDING"/>
    <property type="match status" value="1"/>
</dbReference>
<dbReference type="Gene3D" id="3.30.300.30">
    <property type="match status" value="1"/>
</dbReference>
<dbReference type="SUPFAM" id="SSF56801">
    <property type="entry name" value="Acetyl-CoA synthetase-like"/>
    <property type="match status" value="1"/>
</dbReference>
<organism evidence="2 3">
    <name type="scientific">Hyaloscypha bicolor E</name>
    <dbReference type="NCBI Taxonomy" id="1095630"/>
    <lineage>
        <taxon>Eukaryota</taxon>
        <taxon>Fungi</taxon>
        <taxon>Dikarya</taxon>
        <taxon>Ascomycota</taxon>
        <taxon>Pezizomycotina</taxon>
        <taxon>Leotiomycetes</taxon>
        <taxon>Helotiales</taxon>
        <taxon>Hyaloscyphaceae</taxon>
        <taxon>Hyaloscypha</taxon>
        <taxon>Hyaloscypha bicolor</taxon>
    </lineage>
</organism>
<dbReference type="Pfam" id="PF00550">
    <property type="entry name" value="PP-binding"/>
    <property type="match status" value="1"/>
</dbReference>
<dbReference type="InterPro" id="IPR001031">
    <property type="entry name" value="Thioesterase"/>
</dbReference>
<protein>
    <submittedName>
        <fullName evidence="2">Putative non-ribosomal peptide synthase-like protein</fullName>
    </submittedName>
</protein>
<sequence>MAAPNITDLLRRAAASSNNTGIITYPSGKTTDGLKTSYNQLLMQAEHNAKSISAISGFKKKSIVLLHLDDLFDSITLFWSVIFAEGVPCISTPFTNIPAQREKHMRHLHSLLDDPICITRAHLLAQFCGQSLLAPHTIEEFSDLQLPPRVAIPTIAVDSESNPKPHVNGFQSQTSFLPSDLDDLALLMLTSGSTGNAKAVRLSHAQMMAAVAAKCEVRAVPLGAPFLNWINFDHVACVTEIHLQAMYLGVDQIHVQAADIVSSPALFLRLLSEHRVGKSFAPNFYLAQLRKYLKTEEGLLLGEKLDLSNLHWLSSGGEPNVVETCEALAKIMAGCGAPDGVIVPGFGMTETCAGSIWNTNCPEYDIQNSSQFASLGRCMPGIEMRAVVISLEGTPEVAPAGHPGFLEVRGPIVFKGYFNNPTATAEAISSEGWFRTGDQAMIDSEGKLNLIGRSNDHININGVKYLPKELEAAIEELSIDGVTPDYTVCFSIRPSGAQTEQICIIYLPSYSPDDANARMSARKEIIKATMLHTGSRPRVLPLNSTFLMKTTLGKLSRVKIRDSFGKGDFKELEDFDNAQIQAYIASNTARPQSENEHVILQQLSETLEISVEDIGVETPIFDMGITSIHLIQLKKKLQACLSIPDIPISVIMTNSTVRSLSEALENLDKPKEYDPVVVLQKDGDKKPLWLFHPGIGEVLVFLGLSKYLQGRPVYALRARGFETGQTHFKSIEEAVRTYHAAIKAKQPHGPYALAGYSFGTMLAFETSKALQANGDQIAFLGSFNLPPHIKDRMRQLDWSDCLLHLSYFLDLIGSDIDALAKQISGYSKEMALAEIARLVDQDRLLELSLTTEALGKWADLAHDLQSMARNYEPSGSVPVMDIFVAEPLSIIAASREEWKRTRLSKWSDFCESEPIFHDVDGEHYTMIGEKHVLSFQKTLRRALKYRGL</sequence>